<evidence type="ECO:0000256" key="1">
    <source>
        <dbReference type="SAM" id="MobiDB-lite"/>
    </source>
</evidence>
<dbReference type="AlphaFoldDB" id="A0A8H6K927"/>
<name>A0A8H6K927_9PEZI</name>
<dbReference type="Proteomes" id="UP000654918">
    <property type="component" value="Unassembled WGS sequence"/>
</dbReference>
<feature type="compositionally biased region" description="Polar residues" evidence="1">
    <location>
        <begin position="66"/>
        <end position="86"/>
    </location>
</feature>
<accession>A0A8H6K927</accession>
<organism evidence="2 3">
    <name type="scientific">Colletotrichum plurivorum</name>
    <dbReference type="NCBI Taxonomy" id="2175906"/>
    <lineage>
        <taxon>Eukaryota</taxon>
        <taxon>Fungi</taxon>
        <taxon>Dikarya</taxon>
        <taxon>Ascomycota</taxon>
        <taxon>Pezizomycotina</taxon>
        <taxon>Sordariomycetes</taxon>
        <taxon>Hypocreomycetidae</taxon>
        <taxon>Glomerellales</taxon>
        <taxon>Glomerellaceae</taxon>
        <taxon>Colletotrichum</taxon>
        <taxon>Colletotrichum orchidearum species complex</taxon>
    </lineage>
</organism>
<dbReference type="EMBL" id="WIGO01000149">
    <property type="protein sequence ID" value="KAF6826731.1"/>
    <property type="molecule type" value="Genomic_DNA"/>
</dbReference>
<comment type="caution">
    <text evidence="2">The sequence shown here is derived from an EMBL/GenBank/DDBJ whole genome shotgun (WGS) entry which is preliminary data.</text>
</comment>
<proteinExistence type="predicted"/>
<evidence type="ECO:0000313" key="3">
    <source>
        <dbReference type="Proteomes" id="UP000654918"/>
    </source>
</evidence>
<feature type="region of interest" description="Disordered" evidence="1">
    <location>
        <begin position="284"/>
        <end position="326"/>
    </location>
</feature>
<feature type="region of interest" description="Disordered" evidence="1">
    <location>
        <begin position="198"/>
        <end position="234"/>
    </location>
</feature>
<gene>
    <name evidence="2" type="ORF">CPLU01_09487</name>
</gene>
<feature type="region of interest" description="Disordered" evidence="1">
    <location>
        <begin position="39"/>
        <end position="86"/>
    </location>
</feature>
<evidence type="ECO:0000313" key="2">
    <source>
        <dbReference type="EMBL" id="KAF6826731.1"/>
    </source>
</evidence>
<reference evidence="2" key="1">
    <citation type="journal article" date="2020" name="Phytopathology">
        <title>Genome Sequence Resources of Colletotrichum truncatum, C. plurivorum, C. musicola, and C. sojae: Four Species Pathogenic to Soybean (Glycine max).</title>
        <authorList>
            <person name="Rogerio F."/>
            <person name="Boufleur T.R."/>
            <person name="Ciampi-Guillardi M."/>
            <person name="Sukno S.A."/>
            <person name="Thon M.R."/>
            <person name="Massola Junior N.S."/>
            <person name="Baroncelli R."/>
        </authorList>
    </citation>
    <scope>NUCLEOTIDE SEQUENCE</scope>
    <source>
        <strain evidence="2">LFN00145</strain>
    </source>
</reference>
<protein>
    <submittedName>
        <fullName evidence="2">Uncharacterized protein</fullName>
    </submittedName>
</protein>
<feature type="compositionally biased region" description="Basic and acidic residues" evidence="1">
    <location>
        <begin position="289"/>
        <end position="300"/>
    </location>
</feature>
<sequence length="347" mass="37053">MATPSGAMSQLQVPEWEKQTSVRSWPSFSPLLAVLGAPLAAADGEEPSENPRPLPGPDITFEPNGLASQNRPGATPDTTQGDASSDLCQHHPLAVSALCLQGPAHATAGWKGSGNQPAHFLLFFISSTLYTYRHRLPASGSEPWALNLGAANRGIGVSPRVTAAGGGSPPASSSSLSPHYFHLSLLFNRTRDRLVASQDKGRTGSGCRATQRARHREAKCHQGNTNNGAKFRPRYPERPYYQVYTKSITSHCDAGGRIAKGRLRACQSSDAAADVAMPRMGIVSPDGSAGRRWEKNKDDENNVSTVNVSDKKEERKGKQDCGSLQVQVQVHPTSALAAAAIRSPPEF</sequence>
<feature type="compositionally biased region" description="Polar residues" evidence="1">
    <location>
        <begin position="1"/>
        <end position="12"/>
    </location>
</feature>
<feature type="compositionally biased region" description="Basic and acidic residues" evidence="1">
    <location>
        <begin position="309"/>
        <end position="319"/>
    </location>
</feature>
<feature type="region of interest" description="Disordered" evidence="1">
    <location>
        <begin position="1"/>
        <end position="20"/>
    </location>
</feature>
<keyword evidence="3" id="KW-1185">Reference proteome</keyword>